<reference evidence="2" key="1">
    <citation type="submission" date="2020-12" db="EMBL/GenBank/DDBJ databases">
        <title>M. sibirica DSM 26468T genome.</title>
        <authorList>
            <person name="Thieme N."/>
            <person name="Rettenmaier R."/>
            <person name="Zverlov V."/>
            <person name="Liebl W."/>
        </authorList>
    </citation>
    <scope>NUCLEOTIDE SEQUENCE</scope>
    <source>
        <strain evidence="2">DSM 26468</strain>
    </source>
</reference>
<proteinExistence type="predicted"/>
<comment type="caution">
    <text evidence="2">The sequence shown here is derived from an EMBL/GenBank/DDBJ whole genome shotgun (WGS) entry which is preliminary data.</text>
</comment>
<feature type="transmembrane region" description="Helical" evidence="1">
    <location>
        <begin position="42"/>
        <end position="58"/>
    </location>
</feature>
<gene>
    <name evidence="2" type="ORF">I5677_14420</name>
</gene>
<dbReference type="EMBL" id="JAEAGR010000017">
    <property type="protein sequence ID" value="MBH1942093.1"/>
    <property type="molecule type" value="Genomic_DNA"/>
</dbReference>
<feature type="transmembrane region" description="Helical" evidence="1">
    <location>
        <begin position="12"/>
        <end position="30"/>
    </location>
</feature>
<dbReference type="AlphaFoldDB" id="A0A8J7L0D3"/>
<keyword evidence="3" id="KW-1185">Reference proteome</keyword>
<dbReference type="RefSeq" id="WP_197662340.1">
    <property type="nucleotide sequence ID" value="NZ_JAEAGR010000017.1"/>
</dbReference>
<dbReference type="Proteomes" id="UP000623269">
    <property type="component" value="Unassembled WGS sequence"/>
</dbReference>
<protein>
    <submittedName>
        <fullName evidence="2">Uncharacterized protein</fullName>
    </submittedName>
</protein>
<accession>A0A8J7L0D3</accession>
<sequence>MNLMSILVDLGIYTIWLTPLTFVMGIIYAIKKPEKEATPYKFMAVISAYLIIFTLLYRS</sequence>
<keyword evidence="1" id="KW-1133">Transmembrane helix</keyword>
<keyword evidence="1" id="KW-0472">Membrane</keyword>
<keyword evidence="1" id="KW-0812">Transmembrane</keyword>
<organism evidence="2 3">
    <name type="scientific">Mobilitalea sibirica</name>
    <dbReference type="NCBI Taxonomy" id="1462919"/>
    <lineage>
        <taxon>Bacteria</taxon>
        <taxon>Bacillati</taxon>
        <taxon>Bacillota</taxon>
        <taxon>Clostridia</taxon>
        <taxon>Lachnospirales</taxon>
        <taxon>Lachnospiraceae</taxon>
        <taxon>Mobilitalea</taxon>
    </lineage>
</organism>
<evidence type="ECO:0000256" key="1">
    <source>
        <dbReference type="SAM" id="Phobius"/>
    </source>
</evidence>
<evidence type="ECO:0000313" key="3">
    <source>
        <dbReference type="Proteomes" id="UP000623269"/>
    </source>
</evidence>
<evidence type="ECO:0000313" key="2">
    <source>
        <dbReference type="EMBL" id="MBH1942093.1"/>
    </source>
</evidence>
<name>A0A8J7L0D3_9FIRM</name>